<keyword evidence="2" id="KW-1185">Reference proteome</keyword>
<evidence type="ECO:0000313" key="1">
    <source>
        <dbReference type="EMBL" id="KAJ9657008.1"/>
    </source>
</evidence>
<name>A0ACC3A8F6_9EURO</name>
<organism evidence="1 2">
    <name type="scientific">Neophaeococcomyces mojaviensis</name>
    <dbReference type="NCBI Taxonomy" id="3383035"/>
    <lineage>
        <taxon>Eukaryota</taxon>
        <taxon>Fungi</taxon>
        <taxon>Dikarya</taxon>
        <taxon>Ascomycota</taxon>
        <taxon>Pezizomycotina</taxon>
        <taxon>Eurotiomycetes</taxon>
        <taxon>Chaetothyriomycetidae</taxon>
        <taxon>Chaetothyriales</taxon>
        <taxon>Chaetothyriales incertae sedis</taxon>
        <taxon>Neophaeococcomyces</taxon>
    </lineage>
</organism>
<protein>
    <submittedName>
        <fullName evidence="1">Uncharacterized protein</fullName>
    </submittedName>
</protein>
<dbReference type="Proteomes" id="UP001172386">
    <property type="component" value="Unassembled WGS sequence"/>
</dbReference>
<gene>
    <name evidence="1" type="ORF">H2198_004608</name>
</gene>
<accession>A0ACC3A8F6</accession>
<reference evidence="1" key="1">
    <citation type="submission" date="2022-10" db="EMBL/GenBank/DDBJ databases">
        <title>Culturing micro-colonial fungi from biological soil crusts in the Mojave desert and describing Neophaeococcomyces mojavensis, and introducing the new genera and species Taxawa tesnikishii.</title>
        <authorList>
            <person name="Kurbessoian T."/>
            <person name="Stajich J.E."/>
        </authorList>
    </citation>
    <scope>NUCLEOTIDE SEQUENCE</scope>
    <source>
        <strain evidence="1">JES_112</strain>
    </source>
</reference>
<dbReference type="EMBL" id="JAPDRQ010000070">
    <property type="protein sequence ID" value="KAJ9657008.1"/>
    <property type="molecule type" value="Genomic_DNA"/>
</dbReference>
<evidence type="ECO:0000313" key="2">
    <source>
        <dbReference type="Proteomes" id="UP001172386"/>
    </source>
</evidence>
<sequence>MGKSHYTIKEPTKDVLVGSSSAAGIDGDVSTIPRGEIDPVYEAKARVLNRAVQDIGMGWYQWQLFVVVGFGWASDNLWPIVTSLILTPVTNEFSVSRPPLLSLAQNIGLLAGAVFWGFYADIAGRRWAFNLTLGLTAVWGMIAAGSPNFAAIGIFAAFWSFGVGGNLPVDSAVFLEFLPGSHQYLLTILSIDWAIAQVVATLVAWPLLGNLTCQETDIKCTKSENMGWRYFVITMGGLTLIMFALRFFCFTIFESPKYLMGQGRDEEAVRIVQEVARRNGKTSNLAIEDLKACEPEGYQAHTSTSDAVKRRFEALQFTHVKALFATKRLAWSTGSIMAVWGFIGLGYPLYNAFLPYLQAIRGADFGDGSTYLTYRNSLIIAVLGVPGALLGGFLVEVKGIGRKGTLGSATALTGAFLYASTTAKTSDSLLGWNCAFSFFSNVMYAVLYAYTPEIFPTKDRGTGNALTATSNRIFGIMAPIIAMFANLETAAPVYVSGALFIAAGLLVFALPFESRGTASL</sequence>
<comment type="caution">
    <text evidence="1">The sequence shown here is derived from an EMBL/GenBank/DDBJ whole genome shotgun (WGS) entry which is preliminary data.</text>
</comment>
<proteinExistence type="predicted"/>